<dbReference type="OrthoDB" id="7280352at2"/>
<name>A0A9N7H2K4_9PROT</name>
<feature type="chain" id="PRO_5040244943" description="DUF2147 domain-containing protein" evidence="1">
    <location>
        <begin position="28"/>
        <end position="131"/>
    </location>
</feature>
<dbReference type="KEGG" id="kna:B0W47_03500"/>
<evidence type="ECO:0000313" key="4">
    <source>
        <dbReference type="Proteomes" id="UP000189683"/>
    </source>
</evidence>
<evidence type="ECO:0000313" key="5">
    <source>
        <dbReference type="Proteomes" id="UP000247512"/>
    </source>
</evidence>
<evidence type="ECO:0000313" key="3">
    <source>
        <dbReference type="EMBL" id="PYD66853.1"/>
    </source>
</evidence>
<reference evidence="4" key="1">
    <citation type="submission" date="2017-02" db="EMBL/GenBank/DDBJ databases">
        <title>zhang.</title>
        <authorList>
            <person name="Zhang H."/>
        </authorList>
    </citation>
    <scope>NUCLEOTIDE SEQUENCE [LARGE SCALE GENOMIC DNA]</scope>
    <source>
        <strain evidence="4">RZS01</strain>
    </source>
</reference>
<dbReference type="Proteomes" id="UP000247512">
    <property type="component" value="Unassembled WGS sequence"/>
</dbReference>
<dbReference type="AlphaFoldDB" id="A0A9N7H2K4"/>
<dbReference type="EMBL" id="NIRT01000008">
    <property type="protein sequence ID" value="PYD66853.1"/>
    <property type="molecule type" value="Genomic_DNA"/>
</dbReference>
<gene>
    <name evidence="2" type="ORF">B0W47_03500</name>
    <name evidence="3" type="ORF">CDI09_06720</name>
</gene>
<reference evidence="3 5" key="3">
    <citation type="submission" date="2017-06" db="EMBL/GenBank/DDBJ databases">
        <title>A draft genome sequence of Komagataeibacter nataicola LMG 1536.</title>
        <authorList>
            <person name="Skraban J."/>
            <person name="Cleenwerck I."/>
            <person name="Vandamme P."/>
            <person name="Trcek J."/>
        </authorList>
    </citation>
    <scope>NUCLEOTIDE SEQUENCE [LARGE SCALE GENOMIC DNA]</scope>
    <source>
        <strain evidence="3 5">LMG 1536</strain>
    </source>
</reference>
<evidence type="ECO:0000313" key="2">
    <source>
        <dbReference type="EMBL" id="AQU88862.1"/>
    </source>
</evidence>
<organism evidence="2 4">
    <name type="scientific">Komagataeibacter nataicola</name>
    <dbReference type="NCBI Taxonomy" id="265960"/>
    <lineage>
        <taxon>Bacteria</taxon>
        <taxon>Pseudomonadati</taxon>
        <taxon>Pseudomonadota</taxon>
        <taxon>Alphaproteobacteria</taxon>
        <taxon>Acetobacterales</taxon>
        <taxon>Acetobacteraceae</taxon>
        <taxon>Komagataeibacter</taxon>
    </lineage>
</organism>
<dbReference type="EMBL" id="CP019875">
    <property type="protein sequence ID" value="AQU88862.1"/>
    <property type="molecule type" value="Genomic_DNA"/>
</dbReference>
<keyword evidence="5" id="KW-1185">Reference proteome</keyword>
<dbReference type="RefSeq" id="WP_078527659.1">
    <property type="nucleotide sequence ID" value="NZ_CP019875.1"/>
</dbReference>
<reference evidence="2" key="2">
    <citation type="submission" date="2017-02" db="EMBL/GenBank/DDBJ databases">
        <authorList>
            <person name="Zhang H."/>
        </authorList>
    </citation>
    <scope>NUCLEOTIDE SEQUENCE</scope>
    <source>
        <strain evidence="2">RZS01</strain>
    </source>
</reference>
<protein>
    <recommendedName>
        <fullName evidence="6">DUF2147 domain-containing protein</fullName>
    </recommendedName>
</protein>
<feature type="signal peptide" evidence="1">
    <location>
        <begin position="1"/>
        <end position="27"/>
    </location>
</feature>
<evidence type="ECO:0008006" key="6">
    <source>
        <dbReference type="Google" id="ProtNLM"/>
    </source>
</evidence>
<keyword evidence="1" id="KW-0732">Signal</keyword>
<sequence>MIACLARPAVVALGLAGILALARPAAADALHDPKGLWTGQLVTDRGNCTSETRDTSTFQVGSKTLTFTPADGSVPLRGQPEKGYAHYHAEALLQQPSGAAYPMVFEAHPEGKTIVGTYGTPRCRAHIVLSR</sequence>
<dbReference type="Proteomes" id="UP000189683">
    <property type="component" value="Chromosome"/>
</dbReference>
<proteinExistence type="predicted"/>
<accession>A0A9N7H2K4</accession>
<evidence type="ECO:0000256" key="1">
    <source>
        <dbReference type="SAM" id="SignalP"/>
    </source>
</evidence>